<dbReference type="Proteomes" id="UP000054843">
    <property type="component" value="Unassembled WGS sequence"/>
</dbReference>
<accession>A0A0V1MTJ3</accession>
<evidence type="ECO:0000313" key="2">
    <source>
        <dbReference type="Proteomes" id="UP000054843"/>
    </source>
</evidence>
<keyword evidence="2" id="KW-1185">Reference proteome</keyword>
<proteinExistence type="predicted"/>
<name>A0A0V1MTJ3_9BILA</name>
<organism evidence="1 2">
    <name type="scientific">Trichinella papuae</name>
    <dbReference type="NCBI Taxonomy" id="268474"/>
    <lineage>
        <taxon>Eukaryota</taxon>
        <taxon>Metazoa</taxon>
        <taxon>Ecdysozoa</taxon>
        <taxon>Nematoda</taxon>
        <taxon>Enoplea</taxon>
        <taxon>Dorylaimia</taxon>
        <taxon>Trichinellida</taxon>
        <taxon>Trichinellidae</taxon>
        <taxon>Trichinella</taxon>
    </lineage>
</organism>
<evidence type="ECO:0000313" key="1">
    <source>
        <dbReference type="EMBL" id="KRZ74734.1"/>
    </source>
</evidence>
<comment type="caution">
    <text evidence="1">The sequence shown here is derived from an EMBL/GenBank/DDBJ whole genome shotgun (WGS) entry which is preliminary data.</text>
</comment>
<dbReference type="AlphaFoldDB" id="A0A0V1MTJ3"/>
<reference evidence="1 2" key="1">
    <citation type="submission" date="2015-01" db="EMBL/GenBank/DDBJ databases">
        <title>Evolution of Trichinella species and genotypes.</title>
        <authorList>
            <person name="Korhonen P.K."/>
            <person name="Edoardo P."/>
            <person name="Giuseppe L.R."/>
            <person name="Gasser R.B."/>
        </authorList>
    </citation>
    <scope>NUCLEOTIDE SEQUENCE [LARGE SCALE GENOMIC DNA]</scope>
    <source>
        <strain evidence="1">ISS1980</strain>
    </source>
</reference>
<gene>
    <name evidence="1" type="ORF">T10_3088</name>
</gene>
<protein>
    <submittedName>
        <fullName evidence="1">Uncharacterized protein</fullName>
    </submittedName>
</protein>
<dbReference type="EMBL" id="JYDO01000046">
    <property type="protein sequence ID" value="KRZ74734.1"/>
    <property type="molecule type" value="Genomic_DNA"/>
</dbReference>
<sequence length="148" mass="17210">MHKRSISLDVKLHVLRRLEAGERQFGVGASLNLATLQHLISQVFQHQEAMYLRKFSIWLDHQTQRCMLLSQLLIMEKAKSIFSNIQEESEDKSEIFTTSRGKRSHVGLRCIQAWYFDEYVPPKETLCSSIYSLMFNLTSSEAPMIDIE</sequence>